<dbReference type="PANTHER" id="PTHR42928">
    <property type="entry name" value="TRICARBOXYLATE-BINDING PROTEIN"/>
    <property type="match status" value="1"/>
</dbReference>
<proteinExistence type="inferred from homology"/>
<comment type="similarity">
    <text evidence="1">Belongs to the UPF0065 (bug) family.</text>
</comment>
<protein>
    <submittedName>
        <fullName evidence="3">LacI family transcriptional regulator</fullName>
    </submittedName>
</protein>
<evidence type="ECO:0000313" key="4">
    <source>
        <dbReference type="Proteomes" id="UP000215367"/>
    </source>
</evidence>
<feature type="signal peptide" evidence="2">
    <location>
        <begin position="1"/>
        <end position="22"/>
    </location>
</feature>
<geneLocation type="plasmid" evidence="3">
    <name>unnamed</name>
</geneLocation>
<sequence>MKPLMLLSAIGLGLAVASPTIAAGYPEKPVTMIVPFPAGGASDTTARLVGSKMAETLGQSVVVDNRPGANGSLGAGMIAQAKPDGYTMLVGSIGVFAINPVLYKGLKYDPLKNFDLLTVAVRTPNVLVVNPNIPVNSVAELVDHLKKNPDTVTFATSGAGSSDHLTTALFWQKTGTTGLHVPYKGGAPAITDLIGGHADASFQNLGAVANHIKAGKLKLLGVTSDKRNAMFPDAPTMAEAGVQGVEVYSWQAVAAPKGLPADVKAKLESSLSSALSNSEVKGRFNDIGFEVVGNTSAQFTDFLTAEIARWKSVVETGKITAEQ</sequence>
<dbReference type="SUPFAM" id="SSF53850">
    <property type="entry name" value="Periplasmic binding protein-like II"/>
    <property type="match status" value="1"/>
</dbReference>
<evidence type="ECO:0000313" key="3">
    <source>
        <dbReference type="EMBL" id="OYD80423.1"/>
    </source>
</evidence>
<dbReference type="Gene3D" id="3.40.190.150">
    <property type="entry name" value="Bordetella uptake gene, domain 1"/>
    <property type="match status" value="1"/>
</dbReference>
<keyword evidence="3" id="KW-0614">Plasmid</keyword>
<dbReference type="Proteomes" id="UP000215367">
    <property type="component" value="Unassembled WGS sequence"/>
</dbReference>
<organism evidence="3 4">
    <name type="scientific">Azospirillum brasilense</name>
    <dbReference type="NCBI Taxonomy" id="192"/>
    <lineage>
        <taxon>Bacteria</taxon>
        <taxon>Pseudomonadati</taxon>
        <taxon>Pseudomonadota</taxon>
        <taxon>Alphaproteobacteria</taxon>
        <taxon>Rhodospirillales</taxon>
        <taxon>Azospirillaceae</taxon>
        <taxon>Azospirillum</taxon>
    </lineage>
</organism>
<evidence type="ECO:0000256" key="1">
    <source>
        <dbReference type="ARBA" id="ARBA00006987"/>
    </source>
</evidence>
<dbReference type="PIRSF" id="PIRSF017082">
    <property type="entry name" value="YflP"/>
    <property type="match status" value="1"/>
</dbReference>
<gene>
    <name evidence="3" type="ORF">CHT98_31350</name>
</gene>
<feature type="chain" id="PRO_5012782583" evidence="2">
    <location>
        <begin position="23"/>
        <end position="323"/>
    </location>
</feature>
<dbReference type="AlphaFoldDB" id="A0A235H4H7"/>
<reference evidence="3 4" key="1">
    <citation type="submission" date="2017-07" db="EMBL/GenBank/DDBJ databases">
        <title>Whole genome sequence of Azospirillum brasilense 2A1, a potential biofertilizer strain.</title>
        <authorList>
            <person name="Fontana C.A."/>
            <person name="Toffoli L.M."/>
            <person name="Salazar S.M."/>
            <person name="Puglisi E."/>
            <person name="Pedraza R."/>
            <person name="Bassi D."/>
            <person name="Cocconcelli P.S."/>
        </authorList>
    </citation>
    <scope>NUCLEOTIDE SEQUENCE [LARGE SCALE GENOMIC DNA]</scope>
    <source>
        <strain evidence="3 4">2A1</strain>
        <plasmid evidence="3">unnamed</plasmid>
    </source>
</reference>
<dbReference type="InterPro" id="IPR005064">
    <property type="entry name" value="BUG"/>
</dbReference>
<dbReference type="Gene3D" id="3.40.190.10">
    <property type="entry name" value="Periplasmic binding protein-like II"/>
    <property type="match status" value="1"/>
</dbReference>
<comment type="caution">
    <text evidence="3">The sequence shown here is derived from an EMBL/GenBank/DDBJ whole genome shotgun (WGS) entry which is preliminary data.</text>
</comment>
<accession>A0A235H4H7</accession>
<dbReference type="PANTHER" id="PTHR42928:SF5">
    <property type="entry name" value="BLR1237 PROTEIN"/>
    <property type="match status" value="1"/>
</dbReference>
<dbReference type="EMBL" id="NOWT01000057">
    <property type="protein sequence ID" value="OYD80423.1"/>
    <property type="molecule type" value="Genomic_DNA"/>
</dbReference>
<dbReference type="Pfam" id="PF03401">
    <property type="entry name" value="TctC"/>
    <property type="match status" value="1"/>
</dbReference>
<keyword evidence="2" id="KW-0732">Signal</keyword>
<dbReference type="CDD" id="cd07012">
    <property type="entry name" value="PBP2_Bug_TTT"/>
    <property type="match status" value="1"/>
</dbReference>
<evidence type="ECO:0000256" key="2">
    <source>
        <dbReference type="SAM" id="SignalP"/>
    </source>
</evidence>
<dbReference type="InterPro" id="IPR042100">
    <property type="entry name" value="Bug_dom1"/>
</dbReference>
<name>A0A235H4H7_AZOBR</name>